<feature type="domain" description="PKS/mFAS DH" evidence="12">
    <location>
        <begin position="874"/>
        <end position="1136"/>
    </location>
</feature>
<sequence>MTEESQLVEYLRKVTTDLQRTRSQLREAETRGTEPIAIVGMGCRYPGGVRSAEDLWRLVAEGRDEISEFPTDRGWDVANLYDADPAAKGKSYTREGGFLDGIELFDAEFFGLSPREALSMDPQQRLLLETTWEALEDAGIRPETLRGSRTGVFTGVMHHDYGSRFHEAPDGFEGYLHTGSAGSMAVGRVSYLYGLEGPAVTVDTACSSSLVALHQAVSALRGGECDLALAGGVAVMATPNFFVEYSRMRVLSTDGRCHSFADDGDGTGWSEGVGVLAVERLSDARRLGHRVLAVVRGSAVNQDGASNGMTAPSGPAQQRVIEAALRHARLSADGVDVVEAHGTGTRLGDPIEAQALIATYGKAHSAGDPLYLGSLKSNIGHTQAAAGVAGVIKMVQAMRHGVLPRSLYADNPTTEVDWSARTVELLAESRPWERGDRPRRAAVSSFGMSGTNAHVILEEYVPEPAVAPASPSGITPLIVSGKTAEAARAQAQTLREHLLAHPEQPLADVAGTLAHRRSLFPHRIVAGGDRAGIVDGLTTTAPAVALPGGRIAAVFSGQGAQHPGMGRQLAADFPVFAAAFAEVCAVVDPLLGRPLREVIDSEAVNRTEYAQPALFAFEVALARLWQSWGLTFTAVAGHSVGEIAAAVIAGVLRLEDAARLAVTRGRLMGALPAGGAMAAINAPAAEVTIGGDVAVAAVNGPDSVVVSGPEADVDRVVADWRSRGHRAARLRVSHAFHSALIEPMLAAFGAELATITFHEPAITISASADTAHPITTAAYWLDHARKAVLFAHAVAGLPTVDALLEIGPDAALTPMLDDAIPSSRRDRDETRTLLAAATTLPIDWAAVVPAGRPVALPHHAFQHQRYWLDQPAGHPFLTGSVELPDDGGLILTGRISPSTDPWLDGHAVSGTVLLPGTGFLELALLAARRTGAGQVSDLVVQAPLVLSPTGVDIQVSVAADRGLTIRSRDEDGGWHVHATGSLAEPAEAPAGTDWAIAWPPPGATAVDVAALYDDLDSRGYAYGPVFRGLRAAWQDGHDLYAEVALAEADQDRRFGLHPALLDAALHALALTGDSTEVRLPFAFNRSTMHSSSAADVRVRLRTTAGAARLDVASPTGDAVLTVDELVLRAVDPTTLAARAGAQVDRWRHEVTWERLPDATAGPLAGTWLVLAPAEVPWIPALLESRTTDLAATPVGVLCFPTGPEDLLTTVRSLTEAGVAAPIWCVTHDCETDPDAAAIWGAGRAAALELPGRWGGLVDLPAPPDATAIGRLAALLADSAGEDQIRITPAGAYARRLVKAAPVRDLPPWSPSGTVLITGGTGALGGSVARWLAGLGGASLVLISRRGPQAPGASELLAELTAAGTPARIVAADAADRAAMTQLVREAADAGVPVRGVFHAAGVAAESPMLRTDPDRFRAVLDGKLEGARVLDAVLGDSELDAFVLFSSVSGIWGAAGQSAYGAGNAGLHALAAARRARGLAGTALAWGPWAGGGMVDADREPRLRRQGLVPLPTADAITALARSVALGTDSVLAEVAWSRFLPLFTASRPAPLFAAFAPRPVGTAAATPAVRTESMVDLVRAEIAAAVGHADATRIAADRPLRELGFDSLMSVQLRNRLSAATGVKLPATLVFDYPTAAALAAHLEASGRAAPAAAAATATATGDDPIAIVGMACRYPGDVTSPDDLWRLVAEGRDAVTEFPADRGWDLAGLYDPDQNRTGHTYTKEGGFLADPAGFDAAFFDIPPREALAMDPQQRLLLETSWSAIEHAGITPASLRGSRTGVFAGVMYNDYYTRLDGIPDGLEGILGLANSNSVMSGRISYLLGLEGPAITVDTACSTSLVTLHLAGQALRAGECDLALAGGATVMASPNIFIEFARQGGLSPDGRSKSFSAGADGTGWSEGAGMLVLERLSDARRLGHEVLAVVRGSAVNQDGASNGMTAPNGPSQQRVIRAALDRAGLTAGQVDAVEAHGTGTRLGDPIEAQALIATYGDAHSPAGPLYLGSLKSNIGHTQAAAGVAGIIKMTQALRHETLPPTLHAAVPSPEVDWSAGTVELLTTGRAWPRGSHPRRAGVSSFGISGTNAHVILEEGDPIRVPPPRPVTTPLLFPLSARTPGGVRAQALALRDHLLAHPELPLADVAWSLANTRSAFPHRSSVVAADRAEVLSALTAVTPGVAGPGRVAAVFSGQGAQHPGMGRKLAADFPVFAAALAEVGAVVDPLLGRPLRDVMDSELVNRTEYAQPALFAFEVALARLWQSWGVTFTALAGHSVGEIAAAVVAGVLTLPDAARLVVARGRLMGALPAGGAMAAVNAAAADVKTGGDVVIAAVNGPQSVVVSGPEADVERIVAEFKARGRPATRLRVSHAFHSPLMEPMLAAFRAELDGLTFHQPRIPISTSADTEHPIDGAAYWVDHVRRAVLFADAVGGLPAVDVLLEIGPDAALTPMLDEAVASSRRDRDETRTVLAAAGALVGRGVVIDWSALLPVGARVPLPTYAFQHERFWIDGAVVPATVDRYEVTWDEIPPATGTIEGDWVVVMHEGQDEPEILDALKNSRAHLHVMTAGTEIPTGTTGIISLLALDAAEHPDHPGTSTGALATLSLIQAQRDSRLWTLTRGAETDAWQAQTWGLGRVAALEHPTTWGGLIDLDGDFSPPALHVALTNTAGEDQIRIVGDRVQGRRLSRTTAPATGPWWTGGTTLITGGTGALGAHTARWLTTHGAPKLILTSRQGPDAPGAAELRTELGDTVSIIACDITDRGQVARLVADHPDIRAVVHAAGTTTEQALADLDPASYAATTAAKVAGAELLDELLPGDLDAFVVYSSIAGTWGSAHSGAYAAANAHLDALIRRRRTGTSIAWGPWAGGGLADPEFRRHLRERGIRALPPRQAVETLRYADPAAATVSDMDWDRFADVFTAQRPSPLLKHLVSTREEPGSERSALARRVAGLGSDERHGVVLELVCAEVASVLGHESARDVDPYRAFQELRFDSMMSVDLRTRLNRATGLRLPATLVFDHPTPEAVTEFLCQEITPGRDELTGLVLANFDQLESTLLALDPGDGTRTRFTARLGALLAKLDRPAGDAAPAGGTTTLATASAAELLKLIDQDLD</sequence>
<dbReference type="Pfam" id="PF08990">
    <property type="entry name" value="Docking"/>
    <property type="match status" value="1"/>
</dbReference>
<dbReference type="GO" id="GO:0004315">
    <property type="term" value="F:3-oxoacyl-[acyl-carrier-protein] synthase activity"/>
    <property type="evidence" value="ECO:0007669"/>
    <property type="project" value="InterPro"/>
</dbReference>
<dbReference type="InterPro" id="IPR042104">
    <property type="entry name" value="PKS_dehydratase_sf"/>
</dbReference>
<keyword evidence="7" id="KW-0511">Multifunctional enzyme</keyword>
<dbReference type="InterPro" id="IPR006162">
    <property type="entry name" value="Ppantetheine_attach_site"/>
</dbReference>
<keyword evidence="5" id="KW-0808">Transferase</keyword>
<keyword evidence="4" id="KW-0597">Phosphoprotein</keyword>
<evidence type="ECO:0000256" key="1">
    <source>
        <dbReference type="ARBA" id="ARBA00001957"/>
    </source>
</evidence>
<dbReference type="PROSITE" id="PS00012">
    <property type="entry name" value="PHOSPHOPANTETHEINE"/>
    <property type="match status" value="1"/>
</dbReference>
<evidence type="ECO:0000256" key="5">
    <source>
        <dbReference type="ARBA" id="ARBA00022679"/>
    </source>
</evidence>
<dbReference type="RefSeq" id="WP_203819205.1">
    <property type="nucleotide sequence ID" value="NZ_BOMM01000040.1"/>
</dbReference>
<evidence type="ECO:0000313" key="13">
    <source>
        <dbReference type="EMBL" id="GIE12752.1"/>
    </source>
</evidence>
<dbReference type="Pfam" id="PF21089">
    <property type="entry name" value="PKS_DH_N"/>
    <property type="match status" value="1"/>
</dbReference>
<evidence type="ECO:0000256" key="9">
    <source>
        <dbReference type="PROSITE-ProRule" id="PRU01363"/>
    </source>
</evidence>
<dbReference type="GO" id="GO:0031177">
    <property type="term" value="F:phosphopantetheine binding"/>
    <property type="evidence" value="ECO:0007669"/>
    <property type="project" value="InterPro"/>
</dbReference>
<evidence type="ECO:0000256" key="8">
    <source>
        <dbReference type="ARBA" id="ARBA00023315"/>
    </source>
</evidence>
<dbReference type="InterPro" id="IPR014043">
    <property type="entry name" value="Acyl_transferase_dom"/>
</dbReference>
<dbReference type="Gene3D" id="3.40.50.720">
    <property type="entry name" value="NAD(P)-binding Rossmann-like Domain"/>
    <property type="match status" value="2"/>
</dbReference>
<keyword evidence="3" id="KW-0596">Phosphopantetheine</keyword>
<name>A0A919MM06_9ACTN</name>
<dbReference type="InterPro" id="IPR016039">
    <property type="entry name" value="Thiolase-like"/>
</dbReference>
<evidence type="ECO:0000259" key="10">
    <source>
        <dbReference type="PROSITE" id="PS50075"/>
    </source>
</evidence>
<dbReference type="InterPro" id="IPR020841">
    <property type="entry name" value="PKS_Beta-ketoAc_synthase_dom"/>
</dbReference>
<dbReference type="SUPFAM" id="SSF55048">
    <property type="entry name" value="Probable ACP-binding domain of malonyl-CoA ACP transacylase"/>
    <property type="match status" value="2"/>
</dbReference>
<dbReference type="SMART" id="SM00827">
    <property type="entry name" value="PKS_AT"/>
    <property type="match status" value="2"/>
</dbReference>
<dbReference type="SUPFAM" id="SSF51735">
    <property type="entry name" value="NAD(P)-binding Rossmann-fold domains"/>
    <property type="match status" value="4"/>
</dbReference>
<dbReference type="SMART" id="SM00822">
    <property type="entry name" value="PKS_KR"/>
    <property type="match status" value="2"/>
</dbReference>
<proteinExistence type="predicted"/>
<dbReference type="Gene3D" id="1.10.1200.10">
    <property type="entry name" value="ACP-like"/>
    <property type="match status" value="2"/>
</dbReference>
<gene>
    <name evidence="13" type="ORF">Afe05nite_45920</name>
</gene>
<comment type="cofactor">
    <cofactor evidence="1">
        <name>pantetheine 4'-phosphate</name>
        <dbReference type="ChEBI" id="CHEBI:47942"/>
    </cofactor>
</comment>
<dbReference type="PROSITE" id="PS52004">
    <property type="entry name" value="KS3_2"/>
    <property type="match status" value="2"/>
</dbReference>
<dbReference type="Gene3D" id="3.40.47.10">
    <property type="match status" value="2"/>
</dbReference>
<dbReference type="GO" id="GO:0006633">
    <property type="term" value="P:fatty acid biosynthetic process"/>
    <property type="evidence" value="ECO:0007669"/>
    <property type="project" value="InterPro"/>
</dbReference>
<dbReference type="Proteomes" id="UP000598174">
    <property type="component" value="Unassembled WGS sequence"/>
</dbReference>
<dbReference type="InterPro" id="IPR001227">
    <property type="entry name" value="Ac_transferase_dom_sf"/>
</dbReference>
<dbReference type="InterPro" id="IPR015083">
    <property type="entry name" value="NorB/c/GfsB-D-like_docking"/>
</dbReference>
<evidence type="ECO:0000259" key="12">
    <source>
        <dbReference type="PROSITE" id="PS52019"/>
    </source>
</evidence>
<feature type="domain" description="Ketosynthase family 3 (KS3)" evidence="11">
    <location>
        <begin position="1664"/>
        <end position="2090"/>
    </location>
</feature>
<dbReference type="InterPro" id="IPR014031">
    <property type="entry name" value="Ketoacyl_synth_C"/>
</dbReference>
<dbReference type="SUPFAM" id="SSF53901">
    <property type="entry name" value="Thiolase-like"/>
    <property type="match status" value="2"/>
</dbReference>
<protein>
    <recommendedName>
        <fullName evidence="15">Acyl transferase domain-containing protein</fullName>
    </recommendedName>
</protein>
<feature type="domain" description="Ketosynthase family 3 (KS3)" evidence="11">
    <location>
        <begin position="33"/>
        <end position="459"/>
    </location>
</feature>
<dbReference type="Gene3D" id="3.10.129.110">
    <property type="entry name" value="Polyketide synthase dehydratase"/>
    <property type="match status" value="1"/>
</dbReference>
<dbReference type="SMART" id="SM00825">
    <property type="entry name" value="PKS_KS"/>
    <property type="match status" value="2"/>
</dbReference>
<dbReference type="InterPro" id="IPR014030">
    <property type="entry name" value="Ketoacyl_synth_N"/>
</dbReference>
<dbReference type="InterPro" id="IPR057326">
    <property type="entry name" value="KR_dom"/>
</dbReference>
<evidence type="ECO:0000313" key="14">
    <source>
        <dbReference type="Proteomes" id="UP000598174"/>
    </source>
</evidence>
<dbReference type="InterPro" id="IPR020807">
    <property type="entry name" value="PKS_DH"/>
</dbReference>
<feature type="domain" description="Carrier" evidence="10">
    <location>
        <begin position="2954"/>
        <end position="3029"/>
    </location>
</feature>
<dbReference type="InterPro" id="IPR009081">
    <property type="entry name" value="PP-bd_ACP"/>
</dbReference>
<dbReference type="GO" id="GO:0033068">
    <property type="term" value="P:macrolide biosynthetic process"/>
    <property type="evidence" value="ECO:0007669"/>
    <property type="project" value="UniProtKB-ARBA"/>
</dbReference>
<dbReference type="Gene3D" id="3.40.366.10">
    <property type="entry name" value="Malonyl-Coenzyme A Acyl Carrier Protein, domain 2"/>
    <property type="match status" value="2"/>
</dbReference>
<dbReference type="InterPro" id="IPR049552">
    <property type="entry name" value="PKS_DH_N"/>
</dbReference>
<dbReference type="InterPro" id="IPR018201">
    <property type="entry name" value="Ketoacyl_synth_AS"/>
</dbReference>
<dbReference type="Gene3D" id="3.30.70.3290">
    <property type="match status" value="2"/>
</dbReference>
<dbReference type="InterPro" id="IPR016036">
    <property type="entry name" value="Malonyl_transacylase_ACP-bd"/>
</dbReference>
<dbReference type="Pfam" id="PF08659">
    <property type="entry name" value="KR"/>
    <property type="match status" value="2"/>
</dbReference>
<keyword evidence="6" id="KW-0045">Antibiotic biosynthesis</keyword>
<keyword evidence="14" id="KW-1185">Reference proteome</keyword>
<dbReference type="FunFam" id="3.40.47.10:FF:000019">
    <property type="entry name" value="Polyketide synthase type I"/>
    <property type="match status" value="2"/>
</dbReference>
<feature type="active site" description="Proton donor; for dehydratase activity" evidence="9">
    <location>
        <position position="1062"/>
    </location>
</feature>
<dbReference type="Pfam" id="PF16197">
    <property type="entry name" value="KAsynt_C_assoc"/>
    <property type="match status" value="2"/>
</dbReference>
<dbReference type="GO" id="GO:0004312">
    <property type="term" value="F:fatty acid synthase activity"/>
    <property type="evidence" value="ECO:0007669"/>
    <property type="project" value="TreeGrafter"/>
</dbReference>
<dbReference type="SUPFAM" id="SSF47336">
    <property type="entry name" value="ACP-like"/>
    <property type="match status" value="2"/>
</dbReference>
<dbReference type="PROSITE" id="PS00606">
    <property type="entry name" value="KS3_1"/>
    <property type="match status" value="2"/>
</dbReference>
<feature type="domain" description="Carrier" evidence="10">
    <location>
        <begin position="1573"/>
        <end position="1648"/>
    </location>
</feature>
<dbReference type="InterPro" id="IPR020806">
    <property type="entry name" value="PKS_PP-bd"/>
</dbReference>
<evidence type="ECO:0000256" key="4">
    <source>
        <dbReference type="ARBA" id="ARBA00022553"/>
    </source>
</evidence>
<dbReference type="SMART" id="SM00826">
    <property type="entry name" value="PKS_DH"/>
    <property type="match status" value="1"/>
</dbReference>
<dbReference type="PANTHER" id="PTHR43775">
    <property type="entry name" value="FATTY ACID SYNTHASE"/>
    <property type="match status" value="1"/>
</dbReference>
<comment type="pathway">
    <text evidence="2">Antibiotic biosynthesis.</text>
</comment>
<dbReference type="CDD" id="cd00833">
    <property type="entry name" value="PKS"/>
    <property type="match status" value="2"/>
</dbReference>
<evidence type="ECO:0000259" key="11">
    <source>
        <dbReference type="PROSITE" id="PS52004"/>
    </source>
</evidence>
<feature type="region of interest" description="C-terminal hotdog fold" evidence="9">
    <location>
        <begin position="1003"/>
        <end position="1136"/>
    </location>
</feature>
<dbReference type="InterPro" id="IPR049900">
    <property type="entry name" value="PKS_mFAS_DH"/>
</dbReference>
<organism evidence="13 14">
    <name type="scientific">Paractinoplanes ferrugineus</name>
    <dbReference type="NCBI Taxonomy" id="113564"/>
    <lineage>
        <taxon>Bacteria</taxon>
        <taxon>Bacillati</taxon>
        <taxon>Actinomycetota</taxon>
        <taxon>Actinomycetes</taxon>
        <taxon>Micromonosporales</taxon>
        <taxon>Micromonosporaceae</taxon>
        <taxon>Paractinoplanes</taxon>
    </lineage>
</organism>
<feature type="active site" description="Proton acceptor; for dehydratase activity" evidence="9">
    <location>
        <position position="906"/>
    </location>
</feature>
<dbReference type="SMART" id="SM01294">
    <property type="entry name" value="PKS_PP_betabranch"/>
    <property type="match status" value="2"/>
</dbReference>
<dbReference type="Pfam" id="PF02801">
    <property type="entry name" value="Ketoacyl-synt_C"/>
    <property type="match status" value="2"/>
</dbReference>
<keyword evidence="8" id="KW-0012">Acyltransferase</keyword>
<dbReference type="InterPro" id="IPR036291">
    <property type="entry name" value="NAD(P)-bd_dom_sf"/>
</dbReference>
<dbReference type="InterPro" id="IPR032821">
    <property type="entry name" value="PKS_assoc"/>
</dbReference>
<dbReference type="PROSITE" id="PS52019">
    <property type="entry name" value="PKS_MFAS_DH"/>
    <property type="match status" value="1"/>
</dbReference>
<dbReference type="InterPro" id="IPR050091">
    <property type="entry name" value="PKS_NRPS_Biosynth_Enz"/>
</dbReference>
<evidence type="ECO:0000256" key="6">
    <source>
        <dbReference type="ARBA" id="ARBA00023194"/>
    </source>
</evidence>
<dbReference type="InterPro" id="IPR049551">
    <property type="entry name" value="PKS_DH_C"/>
</dbReference>
<dbReference type="SUPFAM" id="SSF52151">
    <property type="entry name" value="FabD/lysophospholipase-like"/>
    <property type="match status" value="2"/>
</dbReference>
<dbReference type="InterPro" id="IPR016035">
    <property type="entry name" value="Acyl_Trfase/lysoPLipase"/>
</dbReference>
<dbReference type="PANTHER" id="PTHR43775:SF51">
    <property type="entry name" value="INACTIVE PHENOLPHTHIOCEROL SYNTHESIS POLYKETIDE SYNTHASE TYPE I PKS1-RELATED"/>
    <property type="match status" value="1"/>
</dbReference>
<evidence type="ECO:0000256" key="2">
    <source>
        <dbReference type="ARBA" id="ARBA00004792"/>
    </source>
</evidence>
<dbReference type="InterPro" id="IPR013968">
    <property type="entry name" value="PKS_KR"/>
</dbReference>
<dbReference type="Pfam" id="PF14765">
    <property type="entry name" value="PS-DH"/>
    <property type="match status" value="1"/>
</dbReference>
<dbReference type="EMBL" id="BOMM01000040">
    <property type="protein sequence ID" value="GIE12752.1"/>
    <property type="molecule type" value="Genomic_DNA"/>
</dbReference>
<dbReference type="SMART" id="SM00823">
    <property type="entry name" value="PKS_PP"/>
    <property type="match status" value="2"/>
</dbReference>
<dbReference type="InterPro" id="IPR036736">
    <property type="entry name" value="ACP-like_sf"/>
</dbReference>
<dbReference type="Pfam" id="PF00698">
    <property type="entry name" value="Acyl_transf_1"/>
    <property type="match status" value="2"/>
</dbReference>
<dbReference type="PROSITE" id="PS50075">
    <property type="entry name" value="CARRIER"/>
    <property type="match status" value="2"/>
</dbReference>
<evidence type="ECO:0008006" key="15">
    <source>
        <dbReference type="Google" id="ProtNLM"/>
    </source>
</evidence>
<dbReference type="Pfam" id="PF00550">
    <property type="entry name" value="PP-binding"/>
    <property type="match status" value="2"/>
</dbReference>
<dbReference type="FunFam" id="1.10.1200.10:FF:000007">
    <property type="entry name" value="Probable polyketide synthase pks17"/>
    <property type="match status" value="2"/>
</dbReference>
<feature type="region of interest" description="N-terminal hotdog fold" evidence="9">
    <location>
        <begin position="874"/>
        <end position="989"/>
    </location>
</feature>
<evidence type="ECO:0000256" key="3">
    <source>
        <dbReference type="ARBA" id="ARBA00022450"/>
    </source>
</evidence>
<accession>A0A919MM06</accession>
<evidence type="ECO:0000256" key="7">
    <source>
        <dbReference type="ARBA" id="ARBA00023268"/>
    </source>
</evidence>
<dbReference type="Pfam" id="PF00109">
    <property type="entry name" value="ketoacyl-synt"/>
    <property type="match status" value="2"/>
</dbReference>
<reference evidence="13" key="1">
    <citation type="submission" date="2021-01" db="EMBL/GenBank/DDBJ databases">
        <title>Whole genome shotgun sequence of Actinoplanes ferrugineus NBRC 15555.</title>
        <authorList>
            <person name="Komaki H."/>
            <person name="Tamura T."/>
        </authorList>
    </citation>
    <scope>NUCLEOTIDE SEQUENCE</scope>
    <source>
        <strain evidence="13">NBRC 15555</strain>
    </source>
</reference>
<dbReference type="CDD" id="cd08952">
    <property type="entry name" value="KR_1_SDR_x"/>
    <property type="match status" value="2"/>
</dbReference>
<comment type="caution">
    <text evidence="13">The sequence shown here is derived from an EMBL/GenBank/DDBJ whole genome shotgun (WGS) entry which is preliminary data.</text>
</comment>